<reference evidence="2 3" key="1">
    <citation type="submission" date="2019-08" db="EMBL/GenBank/DDBJ databases">
        <title>Aureimonas fodiniaquatilis sp. nov., isolated from a coal mine wastewater.</title>
        <authorList>
            <person name="Kim W."/>
        </authorList>
    </citation>
    <scope>NUCLEOTIDE SEQUENCE [LARGE SCALE GENOMIC DNA]</scope>
    <source>
        <strain evidence="2 3">CAU 1482</strain>
    </source>
</reference>
<feature type="region of interest" description="Disordered" evidence="1">
    <location>
        <begin position="131"/>
        <end position="152"/>
    </location>
</feature>
<comment type="caution">
    <text evidence="2">The sequence shown here is derived from an EMBL/GenBank/DDBJ whole genome shotgun (WGS) entry which is preliminary data.</text>
</comment>
<dbReference type="PANTHER" id="PTHR30441:SF8">
    <property type="entry name" value="DUF748 DOMAIN-CONTAINING PROTEIN"/>
    <property type="match status" value="1"/>
</dbReference>
<accession>A0A5B0E1H6</accession>
<sequence>MLPDFPSSSQTQRPWRKRRLFALGVGLCLLAGLAALLVLANSSLSLNVDKARSNLELQLQQLTGQAVSVAGETSFELLPRPVVRLSDVRIGSADDKRAMTVTQVVAQFNLLDALVGRSEVSRLTLIRPELDTRQTPVAAPSEGPGGQDTLPEQAQVNETSDMLTSYLRSFFERFDGIRRVELRDGLFRFQTGGHTLSSVNIDLDWPGKDRTAELAGSFVWNGQSAELNLQVSDPAKFLEGQTSPLRMTMSSPLLDIGFNGNGAYGNSATLEGRLRVSTPSPTRAARWLDLTSGPMPELGALQFETNLNFAENRAKLEEAKVNLGQTPGRGAIELRFHEDAKTELTGTIAFEELDLAAVGNAIAPLPTNILNLQRRINWSFVQALNMDLRLSARTVSIAELQLQDLAATVKFANGTAILDLGDAVLAGGRAQARFTLPTESFPPVLKGKVNFQGVDASVLSNTLSNGAMRLSGITGLVADVEIPVTDWQSIVQGNSATIDMTIVAGAAGGLPAIVPVENNSQEIALQQNSSPVSFEKLEARLTNAGTATWIDALRVETATGRFDMNGVATMGDESILLDGAFWPEPNQVSDTSAAFTSSKPIEFNIQGKWPTPELKIAPRSTPM</sequence>
<dbReference type="PANTHER" id="PTHR30441">
    <property type="entry name" value="DUF748 DOMAIN-CONTAINING PROTEIN"/>
    <property type="match status" value="1"/>
</dbReference>
<proteinExistence type="predicted"/>
<evidence type="ECO:0000313" key="2">
    <source>
        <dbReference type="EMBL" id="KAA0971821.1"/>
    </source>
</evidence>
<keyword evidence="3" id="KW-1185">Reference proteome</keyword>
<dbReference type="EMBL" id="VTWH01000001">
    <property type="protein sequence ID" value="KAA0971821.1"/>
    <property type="molecule type" value="Genomic_DNA"/>
</dbReference>
<dbReference type="GO" id="GO:0005886">
    <property type="term" value="C:plasma membrane"/>
    <property type="evidence" value="ECO:0007669"/>
    <property type="project" value="TreeGrafter"/>
</dbReference>
<organism evidence="2 3">
    <name type="scientific">Aureimonas fodinaquatilis</name>
    <dbReference type="NCBI Taxonomy" id="2565783"/>
    <lineage>
        <taxon>Bacteria</taxon>
        <taxon>Pseudomonadati</taxon>
        <taxon>Pseudomonadota</taxon>
        <taxon>Alphaproteobacteria</taxon>
        <taxon>Hyphomicrobiales</taxon>
        <taxon>Aurantimonadaceae</taxon>
        <taxon>Aureimonas</taxon>
    </lineage>
</organism>
<gene>
    <name evidence="2" type="ORF">FPY71_01425</name>
</gene>
<evidence type="ECO:0008006" key="4">
    <source>
        <dbReference type="Google" id="ProtNLM"/>
    </source>
</evidence>
<evidence type="ECO:0000313" key="3">
    <source>
        <dbReference type="Proteomes" id="UP000324738"/>
    </source>
</evidence>
<dbReference type="Proteomes" id="UP000324738">
    <property type="component" value="Unassembled WGS sequence"/>
</dbReference>
<name>A0A5B0E1H6_9HYPH</name>
<protein>
    <recommendedName>
        <fullName evidence="4">AsmA family protein</fullName>
    </recommendedName>
</protein>
<dbReference type="GO" id="GO:0090313">
    <property type="term" value="P:regulation of protein targeting to membrane"/>
    <property type="evidence" value="ECO:0007669"/>
    <property type="project" value="TreeGrafter"/>
</dbReference>
<dbReference type="RefSeq" id="WP_149296909.1">
    <property type="nucleotide sequence ID" value="NZ_VTWH01000001.1"/>
</dbReference>
<evidence type="ECO:0000256" key="1">
    <source>
        <dbReference type="SAM" id="MobiDB-lite"/>
    </source>
</evidence>
<dbReference type="AlphaFoldDB" id="A0A5B0E1H6"/>
<dbReference type="OrthoDB" id="225437at2"/>
<dbReference type="InterPro" id="IPR052894">
    <property type="entry name" value="AsmA-related"/>
</dbReference>